<organism evidence="2 3">
    <name type="scientific">Hydrogenispora ethanolica</name>
    <dbReference type="NCBI Taxonomy" id="1082276"/>
    <lineage>
        <taxon>Bacteria</taxon>
        <taxon>Bacillati</taxon>
        <taxon>Bacillota</taxon>
        <taxon>Hydrogenispora</taxon>
    </lineage>
</organism>
<dbReference type="InterPro" id="IPR032639">
    <property type="entry name" value="Tex_YqgF"/>
</dbReference>
<dbReference type="SUPFAM" id="SSF53098">
    <property type="entry name" value="Ribonuclease H-like"/>
    <property type="match status" value="1"/>
</dbReference>
<dbReference type="InterPro" id="IPR037027">
    <property type="entry name" value="YqgF/RNaseH-like_dom_sf"/>
</dbReference>
<proteinExistence type="predicted"/>
<name>A0A4R1RD25_HYDET</name>
<dbReference type="Proteomes" id="UP000295008">
    <property type="component" value="Unassembled WGS sequence"/>
</dbReference>
<dbReference type="OrthoDB" id="5161at2"/>
<accession>A0A4R1RD25</accession>
<gene>
    <name evidence="2" type="ORF">EDC14_102023</name>
</gene>
<sequence length="135" mass="15327">MSVIKSVILAIDPGRQKCGLAVVDDEARVLYKTIIQSATLADEIHKILNQYPVSVIVLGDRTTSRQAFQLLKPFGLEIQWVDEDRSSIEGRQRYLRENTKGLARLLPIGLRVPDRPFDDYVAVILAERFLSRYGK</sequence>
<dbReference type="SMART" id="SM00732">
    <property type="entry name" value="YqgFc"/>
    <property type="match status" value="1"/>
</dbReference>
<evidence type="ECO:0000313" key="2">
    <source>
        <dbReference type="EMBL" id="TCL63738.1"/>
    </source>
</evidence>
<dbReference type="GO" id="GO:0006139">
    <property type="term" value="P:nucleobase-containing compound metabolic process"/>
    <property type="evidence" value="ECO:0007669"/>
    <property type="project" value="InterPro"/>
</dbReference>
<protein>
    <submittedName>
        <fullName evidence="2">RNase H-fold protein (Predicted Holliday junction resolvase)</fullName>
    </submittedName>
</protein>
<evidence type="ECO:0000313" key="3">
    <source>
        <dbReference type="Proteomes" id="UP000295008"/>
    </source>
</evidence>
<evidence type="ECO:0000259" key="1">
    <source>
        <dbReference type="SMART" id="SM00732"/>
    </source>
</evidence>
<dbReference type="Gene3D" id="3.30.420.140">
    <property type="entry name" value="YqgF/RNase H-like domain"/>
    <property type="match status" value="1"/>
</dbReference>
<reference evidence="2 3" key="1">
    <citation type="submission" date="2019-03" db="EMBL/GenBank/DDBJ databases">
        <title>Genomic Encyclopedia of Type Strains, Phase IV (KMG-IV): sequencing the most valuable type-strain genomes for metagenomic binning, comparative biology and taxonomic classification.</title>
        <authorList>
            <person name="Goeker M."/>
        </authorList>
    </citation>
    <scope>NUCLEOTIDE SEQUENCE [LARGE SCALE GENOMIC DNA]</scope>
    <source>
        <strain evidence="2 3">LX-B</strain>
    </source>
</reference>
<dbReference type="EMBL" id="SLUN01000020">
    <property type="protein sequence ID" value="TCL63738.1"/>
    <property type="molecule type" value="Genomic_DNA"/>
</dbReference>
<dbReference type="Pfam" id="PF16921">
    <property type="entry name" value="Tex_YqgF"/>
    <property type="match status" value="1"/>
</dbReference>
<keyword evidence="3" id="KW-1185">Reference proteome</keyword>
<dbReference type="InterPro" id="IPR006641">
    <property type="entry name" value="YqgF/RNaseH-like_dom"/>
</dbReference>
<comment type="caution">
    <text evidence="2">The sequence shown here is derived from an EMBL/GenBank/DDBJ whole genome shotgun (WGS) entry which is preliminary data.</text>
</comment>
<dbReference type="RefSeq" id="WP_132015262.1">
    <property type="nucleotide sequence ID" value="NZ_SLUN01000020.1"/>
</dbReference>
<dbReference type="AlphaFoldDB" id="A0A4R1RD25"/>
<dbReference type="InterPro" id="IPR012337">
    <property type="entry name" value="RNaseH-like_sf"/>
</dbReference>
<feature type="domain" description="YqgF/RNase H-like" evidence="1">
    <location>
        <begin position="6"/>
        <end position="90"/>
    </location>
</feature>